<comment type="caution">
    <text evidence="2">The sequence shown here is derived from an EMBL/GenBank/DDBJ whole genome shotgun (WGS) entry which is preliminary data.</text>
</comment>
<organism evidence="2 3">
    <name type="scientific">Nocardia nova</name>
    <dbReference type="NCBI Taxonomy" id="37330"/>
    <lineage>
        <taxon>Bacteria</taxon>
        <taxon>Bacillati</taxon>
        <taxon>Actinomycetota</taxon>
        <taxon>Actinomycetes</taxon>
        <taxon>Mycobacteriales</taxon>
        <taxon>Nocardiaceae</taxon>
        <taxon>Nocardia</taxon>
    </lineage>
</organism>
<dbReference type="EMBL" id="PSZC01000005">
    <property type="protein sequence ID" value="PPJ38409.1"/>
    <property type="molecule type" value="Genomic_DNA"/>
</dbReference>
<dbReference type="AlphaFoldDB" id="A0A2S6AT88"/>
<proteinExistence type="predicted"/>
<dbReference type="Proteomes" id="UP000239874">
    <property type="component" value="Unassembled WGS sequence"/>
</dbReference>
<dbReference type="OrthoDB" id="4528212at2"/>
<dbReference type="RefSeq" id="WP_104377003.1">
    <property type="nucleotide sequence ID" value="NZ_PSZE01000014.1"/>
</dbReference>
<feature type="compositionally biased region" description="Low complexity" evidence="1">
    <location>
        <begin position="58"/>
        <end position="75"/>
    </location>
</feature>
<sequence length="91" mass="9144">MSSPTGEFVLGVGTHAVLCNLVTTAIHARAVRDLAVFFDTLRPPALTTVAGAVAASSVSAEESSSGAGSSAAAAEPTVGMPAERAGNYRRR</sequence>
<name>A0A2S6AT88_9NOCA</name>
<accession>A0A2S6AT88</accession>
<gene>
    <name evidence="2" type="ORF">C5E45_08985</name>
</gene>
<feature type="region of interest" description="Disordered" evidence="1">
    <location>
        <begin position="58"/>
        <end position="91"/>
    </location>
</feature>
<protein>
    <submittedName>
        <fullName evidence="2">Uncharacterized protein</fullName>
    </submittedName>
</protein>
<evidence type="ECO:0000313" key="2">
    <source>
        <dbReference type="EMBL" id="PPJ38409.1"/>
    </source>
</evidence>
<evidence type="ECO:0000313" key="3">
    <source>
        <dbReference type="Proteomes" id="UP000239874"/>
    </source>
</evidence>
<evidence type="ECO:0000256" key="1">
    <source>
        <dbReference type="SAM" id="MobiDB-lite"/>
    </source>
</evidence>
<reference evidence="2 3" key="1">
    <citation type="submission" date="2018-02" db="EMBL/GenBank/DDBJ databases">
        <title>8 Nocardia nova and 1 Nocardia cyriacigeorgica strain used for evolution to TMP-SMX.</title>
        <authorList>
            <person name="Mehta H."/>
            <person name="Weng J."/>
            <person name="Shamoo Y."/>
        </authorList>
    </citation>
    <scope>NUCLEOTIDE SEQUENCE [LARGE SCALE GENOMIC DNA]</scope>
    <source>
        <strain evidence="2 3">MDA3139</strain>
    </source>
</reference>